<evidence type="ECO:0000256" key="1">
    <source>
        <dbReference type="SAM" id="MobiDB-lite"/>
    </source>
</evidence>
<dbReference type="AlphaFoldDB" id="A0A482X002"/>
<dbReference type="Proteomes" id="UP000291343">
    <property type="component" value="Unassembled WGS sequence"/>
</dbReference>
<feature type="compositionally biased region" description="Polar residues" evidence="1">
    <location>
        <begin position="97"/>
        <end position="107"/>
    </location>
</feature>
<sequence>MLLDALEDNCGTSLDRKVGGVTSLGGKTEGGMTSLKEGVISEQEKGEMSLDALEDNCGTLLDREIGGVTSSNNDCVTSLGEKTEGNVTSLDKKEGDVTSSNNDGVTS</sequence>
<dbReference type="InParanoid" id="A0A482X002"/>
<accession>A0A482X002</accession>
<evidence type="ECO:0000313" key="2">
    <source>
        <dbReference type="EMBL" id="RZF39119.1"/>
    </source>
</evidence>
<evidence type="ECO:0000313" key="3">
    <source>
        <dbReference type="Proteomes" id="UP000291343"/>
    </source>
</evidence>
<comment type="caution">
    <text evidence="2">The sequence shown here is derived from an EMBL/GenBank/DDBJ whole genome shotgun (WGS) entry which is preliminary data.</text>
</comment>
<reference evidence="2 3" key="1">
    <citation type="journal article" date="2017" name="Gigascience">
        <title>Genome sequence of the small brown planthopper, Laodelphax striatellus.</title>
        <authorList>
            <person name="Zhu J."/>
            <person name="Jiang F."/>
            <person name="Wang X."/>
            <person name="Yang P."/>
            <person name="Bao Y."/>
            <person name="Zhao W."/>
            <person name="Wang W."/>
            <person name="Lu H."/>
            <person name="Wang Q."/>
            <person name="Cui N."/>
            <person name="Li J."/>
            <person name="Chen X."/>
            <person name="Luo L."/>
            <person name="Yu J."/>
            <person name="Kang L."/>
            <person name="Cui F."/>
        </authorList>
    </citation>
    <scope>NUCLEOTIDE SEQUENCE [LARGE SCALE GENOMIC DNA]</scope>
    <source>
        <strain evidence="2">Lst14</strain>
    </source>
</reference>
<name>A0A482X002_LAOST</name>
<dbReference type="EMBL" id="QKKF02020533">
    <property type="protein sequence ID" value="RZF39119.1"/>
    <property type="molecule type" value="Genomic_DNA"/>
</dbReference>
<proteinExistence type="predicted"/>
<keyword evidence="3" id="KW-1185">Reference proteome</keyword>
<feature type="region of interest" description="Disordered" evidence="1">
    <location>
        <begin position="68"/>
        <end position="107"/>
    </location>
</feature>
<organism evidence="2 3">
    <name type="scientific">Laodelphax striatellus</name>
    <name type="common">Small brown planthopper</name>
    <name type="synonym">Delphax striatella</name>
    <dbReference type="NCBI Taxonomy" id="195883"/>
    <lineage>
        <taxon>Eukaryota</taxon>
        <taxon>Metazoa</taxon>
        <taxon>Ecdysozoa</taxon>
        <taxon>Arthropoda</taxon>
        <taxon>Hexapoda</taxon>
        <taxon>Insecta</taxon>
        <taxon>Pterygota</taxon>
        <taxon>Neoptera</taxon>
        <taxon>Paraneoptera</taxon>
        <taxon>Hemiptera</taxon>
        <taxon>Auchenorrhyncha</taxon>
        <taxon>Fulgoroidea</taxon>
        <taxon>Delphacidae</taxon>
        <taxon>Criomorphinae</taxon>
        <taxon>Laodelphax</taxon>
    </lineage>
</organism>
<protein>
    <submittedName>
        <fullName evidence="2">Uncharacterized protein</fullName>
    </submittedName>
</protein>
<gene>
    <name evidence="2" type="ORF">LSTR_LSTR014308</name>
</gene>